<evidence type="ECO:0000313" key="1">
    <source>
        <dbReference type="EMBL" id="SVA45887.1"/>
    </source>
</evidence>
<protein>
    <submittedName>
        <fullName evidence="1">Uncharacterized protein</fullName>
    </submittedName>
</protein>
<gene>
    <name evidence="1" type="ORF">METZ01_LOCUS98741</name>
</gene>
<name>A0A381W1W5_9ZZZZ</name>
<dbReference type="AlphaFoldDB" id="A0A381W1W5"/>
<organism evidence="1">
    <name type="scientific">marine metagenome</name>
    <dbReference type="NCBI Taxonomy" id="408172"/>
    <lineage>
        <taxon>unclassified sequences</taxon>
        <taxon>metagenomes</taxon>
        <taxon>ecological metagenomes</taxon>
    </lineage>
</organism>
<sequence length="67" mass="7551">MAEKKVTGTSTKGLSTIVAEGPNDILQWNLLPQNNFSGPFIPFPISNLDELEEWQYMNLNNAEIIEE</sequence>
<accession>A0A381W1W5</accession>
<proteinExistence type="predicted"/>
<reference evidence="1" key="1">
    <citation type="submission" date="2018-05" db="EMBL/GenBank/DDBJ databases">
        <authorList>
            <person name="Lanie J.A."/>
            <person name="Ng W.-L."/>
            <person name="Kazmierczak K.M."/>
            <person name="Andrzejewski T.M."/>
            <person name="Davidsen T.M."/>
            <person name="Wayne K.J."/>
            <person name="Tettelin H."/>
            <person name="Glass J.I."/>
            <person name="Rusch D."/>
            <person name="Podicherti R."/>
            <person name="Tsui H.-C.T."/>
            <person name="Winkler M.E."/>
        </authorList>
    </citation>
    <scope>NUCLEOTIDE SEQUENCE</scope>
</reference>
<dbReference type="EMBL" id="UINC01010301">
    <property type="protein sequence ID" value="SVA45887.1"/>
    <property type="molecule type" value="Genomic_DNA"/>
</dbReference>